<comment type="caution">
    <text evidence="1">The sequence shown here is derived from an EMBL/GenBank/DDBJ whole genome shotgun (WGS) entry which is preliminary data.</text>
</comment>
<organism evidence="1 2">
    <name type="scientific">Monilinia laxa</name>
    <name type="common">Brown rot fungus</name>
    <name type="synonym">Sclerotinia laxa</name>
    <dbReference type="NCBI Taxonomy" id="61186"/>
    <lineage>
        <taxon>Eukaryota</taxon>
        <taxon>Fungi</taxon>
        <taxon>Dikarya</taxon>
        <taxon>Ascomycota</taxon>
        <taxon>Pezizomycotina</taxon>
        <taxon>Leotiomycetes</taxon>
        <taxon>Helotiales</taxon>
        <taxon>Sclerotiniaceae</taxon>
        <taxon>Monilinia</taxon>
    </lineage>
</organism>
<evidence type="ECO:0000313" key="1">
    <source>
        <dbReference type="EMBL" id="KAB8298056.1"/>
    </source>
</evidence>
<gene>
    <name evidence="1" type="ORF">EYC80_001825</name>
</gene>
<dbReference type="AlphaFoldDB" id="A0A5N6K690"/>
<protein>
    <submittedName>
        <fullName evidence="1">Uncharacterized protein</fullName>
    </submittedName>
</protein>
<accession>A0A5N6K690</accession>
<keyword evidence="2" id="KW-1185">Reference proteome</keyword>
<sequence length="99" mass="11571">MNIELREIYCLYLDKQSNILYPIMRSHFKIYLDKDTFHNSGYITRSHKPMFAACSRKIAKLPTPSICSQLLILCTGIKEWPGTLHVIFLKRNRGVVLEK</sequence>
<dbReference type="Proteomes" id="UP000326757">
    <property type="component" value="Unassembled WGS sequence"/>
</dbReference>
<evidence type="ECO:0000313" key="2">
    <source>
        <dbReference type="Proteomes" id="UP000326757"/>
    </source>
</evidence>
<name>A0A5N6K690_MONLA</name>
<reference evidence="1 2" key="1">
    <citation type="submission" date="2019-06" db="EMBL/GenBank/DDBJ databases">
        <title>Genome Sequence of the Brown Rot Fungal Pathogen Monilinia laxa.</title>
        <authorList>
            <person name="De Miccolis Angelini R.M."/>
            <person name="Landi L."/>
            <person name="Abate D."/>
            <person name="Pollastro S."/>
            <person name="Romanazzi G."/>
            <person name="Faretra F."/>
        </authorList>
    </citation>
    <scope>NUCLEOTIDE SEQUENCE [LARGE SCALE GENOMIC DNA]</scope>
    <source>
        <strain evidence="1 2">Mlax316</strain>
    </source>
</reference>
<dbReference type="EMBL" id="VIGI01000007">
    <property type="protein sequence ID" value="KAB8298056.1"/>
    <property type="molecule type" value="Genomic_DNA"/>
</dbReference>
<proteinExistence type="predicted"/>